<dbReference type="WBParaSite" id="DME_0000960701-mRNA-1">
    <property type="protein sequence ID" value="DME_0000960701-mRNA-1"/>
    <property type="gene ID" value="DME_0000960701"/>
</dbReference>
<dbReference type="GO" id="GO:0005634">
    <property type="term" value="C:nucleus"/>
    <property type="evidence" value="ECO:0007669"/>
    <property type="project" value="TreeGrafter"/>
</dbReference>
<evidence type="ECO:0000313" key="6">
    <source>
        <dbReference type="EMBL" id="VDN53301.1"/>
    </source>
</evidence>
<dbReference type="Pfam" id="PF07942">
    <property type="entry name" value="CARME"/>
    <property type="match status" value="1"/>
</dbReference>
<sequence>MIATAGFSMFDQDTMRYIVSEFLMTKVKAILHQIVREWSQQGAKERNISFDLVKSALRTKFSDVSKRASVRILIPGAGLARLGWDLVHEGFSVVCYEFSYQMLLVSNFMLNHTFQQKLKVYPYLFDTSNTWDYDDRTRAIEFPDVHPGSLNKELNTFEMNAGEFVETTQSNNDVFPVVITIFFLDTSKNVFEYVDVIYRILQSGGIWMNYGPLTYHFASSTCLDAAEVPYGMLMKYIVSKGFRFVLNYNHFVIKISSYVINDLSMLRQSYDCAYFQCTKL</sequence>
<dbReference type="PANTHER" id="PTHR12303">
    <property type="entry name" value="CARNOSINE N-METHYLTRANSFERASE"/>
    <property type="match status" value="1"/>
</dbReference>
<evidence type="ECO:0000313" key="7">
    <source>
        <dbReference type="Proteomes" id="UP000038040"/>
    </source>
</evidence>
<organism evidence="7 9">
    <name type="scientific">Dracunculus medinensis</name>
    <name type="common">Guinea worm</name>
    <dbReference type="NCBI Taxonomy" id="318479"/>
    <lineage>
        <taxon>Eukaryota</taxon>
        <taxon>Metazoa</taxon>
        <taxon>Ecdysozoa</taxon>
        <taxon>Nematoda</taxon>
        <taxon>Chromadorea</taxon>
        <taxon>Rhabditida</taxon>
        <taxon>Spirurina</taxon>
        <taxon>Dracunculoidea</taxon>
        <taxon>Dracunculidae</taxon>
        <taxon>Dracunculus</taxon>
    </lineage>
</organism>
<dbReference type="InterPro" id="IPR012901">
    <property type="entry name" value="CARME"/>
</dbReference>
<keyword evidence="3" id="KW-0489">Methyltransferase</keyword>
<evidence type="ECO:0000256" key="2">
    <source>
        <dbReference type="ARBA" id="ARBA00012003"/>
    </source>
</evidence>
<proteinExistence type="inferred from homology"/>
<dbReference type="AlphaFoldDB" id="A0A0N4UNV0"/>
<evidence type="ECO:0000256" key="3">
    <source>
        <dbReference type="ARBA" id="ARBA00022603"/>
    </source>
</evidence>
<evidence type="ECO:0000256" key="1">
    <source>
        <dbReference type="ARBA" id="ARBA00010086"/>
    </source>
</evidence>
<comment type="similarity">
    <text evidence="1">Belongs to the carnosine N-methyltransferase family.</text>
</comment>
<keyword evidence="8" id="KW-1185">Reference proteome</keyword>
<dbReference type="GO" id="GO:0032259">
    <property type="term" value="P:methylation"/>
    <property type="evidence" value="ECO:0007669"/>
    <property type="project" value="UniProtKB-KW"/>
</dbReference>
<dbReference type="STRING" id="318479.A0A0N4UNV0"/>
<evidence type="ECO:0000256" key="5">
    <source>
        <dbReference type="ARBA" id="ARBA00022691"/>
    </source>
</evidence>
<dbReference type="GO" id="GO:0035498">
    <property type="term" value="P:carnosine metabolic process"/>
    <property type="evidence" value="ECO:0007669"/>
    <property type="project" value="TreeGrafter"/>
</dbReference>
<evidence type="ECO:0000313" key="8">
    <source>
        <dbReference type="Proteomes" id="UP000274756"/>
    </source>
</evidence>
<dbReference type="Proteomes" id="UP000274756">
    <property type="component" value="Unassembled WGS sequence"/>
</dbReference>
<evidence type="ECO:0000256" key="4">
    <source>
        <dbReference type="ARBA" id="ARBA00022679"/>
    </source>
</evidence>
<dbReference type="EMBL" id="UYYG01000118">
    <property type="protein sequence ID" value="VDN53301.1"/>
    <property type="molecule type" value="Genomic_DNA"/>
</dbReference>
<dbReference type="SUPFAM" id="SSF53335">
    <property type="entry name" value="S-adenosyl-L-methionine-dependent methyltransferases"/>
    <property type="match status" value="1"/>
</dbReference>
<keyword evidence="5" id="KW-0949">S-adenosyl-L-methionine</keyword>
<accession>A0A0N4UNV0</accession>
<dbReference type="Proteomes" id="UP000038040">
    <property type="component" value="Unplaced"/>
</dbReference>
<gene>
    <name evidence="6" type="ORF">DME_LOCUS3274</name>
</gene>
<dbReference type="EC" id="2.1.1.22" evidence="2"/>
<dbReference type="GO" id="GO:0005829">
    <property type="term" value="C:cytosol"/>
    <property type="evidence" value="ECO:0007669"/>
    <property type="project" value="TreeGrafter"/>
</dbReference>
<dbReference type="GO" id="GO:0030735">
    <property type="term" value="F:carnosine N-methyltransferase activity"/>
    <property type="evidence" value="ECO:0007669"/>
    <property type="project" value="UniProtKB-EC"/>
</dbReference>
<reference evidence="6 8" key="2">
    <citation type="submission" date="2018-11" db="EMBL/GenBank/DDBJ databases">
        <authorList>
            <consortium name="Pathogen Informatics"/>
        </authorList>
    </citation>
    <scope>NUCLEOTIDE SEQUENCE [LARGE SCALE GENOMIC DNA]</scope>
</reference>
<dbReference type="OrthoDB" id="978at2759"/>
<dbReference type="PANTHER" id="PTHR12303:SF6">
    <property type="entry name" value="CARNOSINE N-METHYLTRANSFERASE"/>
    <property type="match status" value="1"/>
</dbReference>
<reference evidence="9" key="1">
    <citation type="submission" date="2017-02" db="UniProtKB">
        <authorList>
            <consortium name="WormBaseParasite"/>
        </authorList>
    </citation>
    <scope>IDENTIFICATION</scope>
</reference>
<dbReference type="SMART" id="SM01296">
    <property type="entry name" value="N2227"/>
    <property type="match status" value="1"/>
</dbReference>
<keyword evidence="4" id="KW-0808">Transferase</keyword>
<name>A0A0N4UNV0_DRAME</name>
<dbReference type="InterPro" id="IPR029063">
    <property type="entry name" value="SAM-dependent_MTases_sf"/>
</dbReference>
<evidence type="ECO:0000313" key="9">
    <source>
        <dbReference type="WBParaSite" id="DME_0000960701-mRNA-1"/>
    </source>
</evidence>
<protein>
    <recommendedName>
        <fullName evidence="2">carnosine N-methyltransferase</fullName>
        <ecNumber evidence="2">2.1.1.22</ecNumber>
    </recommendedName>
</protein>